<protein>
    <submittedName>
        <fullName evidence="2">Unannotated protein</fullName>
    </submittedName>
</protein>
<feature type="compositionally biased region" description="Basic and acidic residues" evidence="1">
    <location>
        <begin position="84"/>
        <end position="93"/>
    </location>
</feature>
<dbReference type="AlphaFoldDB" id="A0A6J7HRP1"/>
<feature type="compositionally biased region" description="Basic and acidic residues" evidence="1">
    <location>
        <begin position="31"/>
        <end position="48"/>
    </location>
</feature>
<proteinExistence type="predicted"/>
<sequence>MTEVDDALPGLLLLVVPDAGAARGDASVGRGADHLGHDKPGAAERAGAEVDQVELAGDTVDGRVHVHRRDDNPVGELEIAKFEGQEHRRTDGRARRHSTASDVAREQPVVDSADELRIAVAQVVVGDATAAGHHVEDELGGVLVDVLANLLEPDEARLRCALRALHDRQALVVVGLEGGFDGRLLEHAGGECQGVLHRELRARADREVGGVCRVAEQGHVLVDEGLVADRAEGDPLAVVRDEAAAGEGIGEDLADPLDALGVAHSGRKAGRIDPVEPGTMPDVLGPLDDERARVGVHRVGMHLHDAPLCFLDEELEGVEDRVRAEPDELAPTRVDRRAELRCVGIADRGVDAIAGEDEVVARHELLDRRGLGAEQDVDAVRQRAALQHMEQLLAAHRREAVAADGDGLVAQRDVDIVPVGERLAHVVKGRAVGCLDTAERLVAEHHPEAEGVIGGVALPHGDLGVGVQLLDQAREVEAAGATADNRDPHGCRPPLVLRIIDCRK</sequence>
<feature type="region of interest" description="Disordered" evidence="1">
    <location>
        <begin position="84"/>
        <end position="108"/>
    </location>
</feature>
<feature type="region of interest" description="Disordered" evidence="1">
    <location>
        <begin position="25"/>
        <end position="49"/>
    </location>
</feature>
<evidence type="ECO:0000256" key="1">
    <source>
        <dbReference type="SAM" id="MobiDB-lite"/>
    </source>
</evidence>
<name>A0A6J7HRP1_9ZZZZ</name>
<organism evidence="2">
    <name type="scientific">freshwater metagenome</name>
    <dbReference type="NCBI Taxonomy" id="449393"/>
    <lineage>
        <taxon>unclassified sequences</taxon>
        <taxon>metagenomes</taxon>
        <taxon>ecological metagenomes</taxon>
    </lineage>
</organism>
<reference evidence="2" key="1">
    <citation type="submission" date="2020-05" db="EMBL/GenBank/DDBJ databases">
        <authorList>
            <person name="Chiriac C."/>
            <person name="Salcher M."/>
            <person name="Ghai R."/>
            <person name="Kavagutti S V."/>
        </authorList>
    </citation>
    <scope>NUCLEOTIDE SEQUENCE</scope>
</reference>
<accession>A0A6J7HRP1</accession>
<gene>
    <name evidence="2" type="ORF">UFOPK3720_00314</name>
</gene>
<dbReference type="EMBL" id="CAFBNB010000037">
    <property type="protein sequence ID" value="CAB4922794.1"/>
    <property type="molecule type" value="Genomic_DNA"/>
</dbReference>
<evidence type="ECO:0000313" key="2">
    <source>
        <dbReference type="EMBL" id="CAB4922794.1"/>
    </source>
</evidence>